<evidence type="ECO:0000313" key="3">
    <source>
        <dbReference type="Proteomes" id="UP000268016"/>
    </source>
</evidence>
<feature type="compositionally biased region" description="Low complexity" evidence="1">
    <location>
        <begin position="1"/>
        <end position="17"/>
    </location>
</feature>
<reference evidence="2 3" key="1">
    <citation type="submission" date="2018-10" db="EMBL/GenBank/DDBJ databases">
        <title>Histidinibacterium lentulum gen. nov., sp. nov., a marine bacterium from the culture broth of Picochlorum sp. 122.</title>
        <authorList>
            <person name="Wang G."/>
        </authorList>
    </citation>
    <scope>NUCLEOTIDE SEQUENCE [LARGE SCALE GENOMIC DNA]</scope>
    <source>
        <strain evidence="2 3">B17</strain>
    </source>
</reference>
<evidence type="ECO:0000256" key="1">
    <source>
        <dbReference type="SAM" id="MobiDB-lite"/>
    </source>
</evidence>
<dbReference type="AlphaFoldDB" id="A0A3N2R4Z3"/>
<proteinExistence type="predicted"/>
<name>A0A3N2R4Z3_9RHOB</name>
<evidence type="ECO:0000313" key="2">
    <source>
        <dbReference type="EMBL" id="ROU02477.1"/>
    </source>
</evidence>
<dbReference type="Proteomes" id="UP000268016">
    <property type="component" value="Unassembled WGS sequence"/>
</dbReference>
<feature type="region of interest" description="Disordered" evidence="1">
    <location>
        <begin position="1"/>
        <end position="37"/>
    </location>
</feature>
<accession>A0A3N2R4Z3</accession>
<protein>
    <submittedName>
        <fullName evidence="2">Uncharacterized protein</fullName>
    </submittedName>
</protein>
<sequence>MGRIAPPAVPRGGPIAGRARRVARGRPSGGESLHPGAEAIAAPDGEARAELYALIPELGAGRKRMTCR</sequence>
<dbReference type="EMBL" id="RDRB01000004">
    <property type="protein sequence ID" value="ROU02477.1"/>
    <property type="molecule type" value="Genomic_DNA"/>
</dbReference>
<comment type="caution">
    <text evidence="2">The sequence shown here is derived from an EMBL/GenBank/DDBJ whole genome shotgun (WGS) entry which is preliminary data.</text>
</comment>
<organism evidence="2 3">
    <name type="scientific">Histidinibacterium lentulum</name>
    <dbReference type="NCBI Taxonomy" id="2480588"/>
    <lineage>
        <taxon>Bacteria</taxon>
        <taxon>Pseudomonadati</taxon>
        <taxon>Pseudomonadota</taxon>
        <taxon>Alphaproteobacteria</taxon>
        <taxon>Rhodobacterales</taxon>
        <taxon>Paracoccaceae</taxon>
        <taxon>Histidinibacterium</taxon>
    </lineage>
</organism>
<gene>
    <name evidence="2" type="ORF">EAT49_09050</name>
</gene>
<keyword evidence="3" id="KW-1185">Reference proteome</keyword>